<dbReference type="PANTHER" id="PTHR22891">
    <property type="entry name" value="EUKARYOTIC TRANSLATION INITIATION FACTOR 2C"/>
    <property type="match status" value="1"/>
</dbReference>
<dbReference type="Pfam" id="PF16486">
    <property type="entry name" value="ArgoN"/>
    <property type="match status" value="1"/>
</dbReference>
<dbReference type="Proteomes" id="UP001157006">
    <property type="component" value="Chromosome 3"/>
</dbReference>
<accession>A0AAV1A9V5</accession>
<sequence length="113" mass="13403">MYRDIINQLVKMYQESQLDNHISVYDGRKSLFTTRVLPFNSKVFVVNLTDENRGSTSDSFDWKKREREFKVTIQFSSKTDLYHLTQFLRRMQPDCPYETIQALDIALRATPSE</sequence>
<proteinExistence type="predicted"/>
<evidence type="ECO:0000313" key="2">
    <source>
        <dbReference type="EMBL" id="CAI8605934.1"/>
    </source>
</evidence>
<dbReference type="AlphaFoldDB" id="A0AAV1A9V5"/>
<organism evidence="2 3">
    <name type="scientific">Vicia faba</name>
    <name type="common">Broad bean</name>
    <name type="synonym">Faba vulgaris</name>
    <dbReference type="NCBI Taxonomy" id="3906"/>
    <lineage>
        <taxon>Eukaryota</taxon>
        <taxon>Viridiplantae</taxon>
        <taxon>Streptophyta</taxon>
        <taxon>Embryophyta</taxon>
        <taxon>Tracheophyta</taxon>
        <taxon>Spermatophyta</taxon>
        <taxon>Magnoliopsida</taxon>
        <taxon>eudicotyledons</taxon>
        <taxon>Gunneridae</taxon>
        <taxon>Pentapetalae</taxon>
        <taxon>rosids</taxon>
        <taxon>fabids</taxon>
        <taxon>Fabales</taxon>
        <taxon>Fabaceae</taxon>
        <taxon>Papilionoideae</taxon>
        <taxon>50 kb inversion clade</taxon>
        <taxon>NPAAA clade</taxon>
        <taxon>Hologalegina</taxon>
        <taxon>IRL clade</taxon>
        <taxon>Fabeae</taxon>
        <taxon>Vicia</taxon>
    </lineage>
</organism>
<evidence type="ECO:0000259" key="1">
    <source>
        <dbReference type="Pfam" id="PF16486"/>
    </source>
</evidence>
<dbReference type="EMBL" id="OX451738">
    <property type="protein sequence ID" value="CAI8605934.1"/>
    <property type="molecule type" value="Genomic_DNA"/>
</dbReference>
<gene>
    <name evidence="2" type="ORF">VFH_III205600</name>
</gene>
<feature type="domain" description="Protein argonaute N-terminal" evidence="1">
    <location>
        <begin position="3"/>
        <end position="107"/>
    </location>
</feature>
<dbReference type="InterPro" id="IPR032474">
    <property type="entry name" value="Argonaute_N"/>
</dbReference>
<evidence type="ECO:0000313" key="3">
    <source>
        <dbReference type="Proteomes" id="UP001157006"/>
    </source>
</evidence>
<reference evidence="2 3" key="1">
    <citation type="submission" date="2023-01" db="EMBL/GenBank/DDBJ databases">
        <authorList>
            <person name="Kreplak J."/>
        </authorList>
    </citation>
    <scope>NUCLEOTIDE SEQUENCE [LARGE SCALE GENOMIC DNA]</scope>
</reference>
<protein>
    <recommendedName>
        <fullName evidence="1">Protein argonaute N-terminal domain-containing protein</fullName>
    </recommendedName>
</protein>
<name>A0AAV1A9V5_VICFA</name>
<keyword evidence="3" id="KW-1185">Reference proteome</keyword>